<dbReference type="GeneID" id="20228702"/>
<dbReference type="Gene3D" id="1.10.1280.10">
    <property type="entry name" value="Di-copper center containing domain from catechol oxidase"/>
    <property type="match status" value="1"/>
</dbReference>
<evidence type="ECO:0000259" key="4">
    <source>
        <dbReference type="Pfam" id="PF00264"/>
    </source>
</evidence>
<dbReference type="SMART" id="SM00671">
    <property type="entry name" value="SEL1"/>
    <property type="match status" value="4"/>
</dbReference>
<accession>F0YJA6</accession>
<dbReference type="OrthoDB" id="200010at2759"/>
<feature type="region of interest" description="Disordered" evidence="2">
    <location>
        <begin position="1336"/>
        <end position="1379"/>
    </location>
</feature>
<evidence type="ECO:0000313" key="6">
    <source>
        <dbReference type="EMBL" id="EGB04756.1"/>
    </source>
</evidence>
<dbReference type="PANTHER" id="PTHR11102:SF160">
    <property type="entry name" value="ERAD-ASSOCIATED E3 UBIQUITIN-PROTEIN LIGASE COMPONENT HRD3"/>
    <property type="match status" value="1"/>
</dbReference>
<proteinExistence type="inferred from homology"/>
<dbReference type="Pfam" id="PF00264">
    <property type="entry name" value="Tyrosinase"/>
    <property type="match status" value="1"/>
</dbReference>
<dbReference type="InterPro" id="IPR027417">
    <property type="entry name" value="P-loop_NTPase"/>
</dbReference>
<dbReference type="InterPro" id="IPR057538">
    <property type="entry name" value="RXYLT1_C"/>
</dbReference>
<dbReference type="Gene3D" id="1.25.40.10">
    <property type="entry name" value="Tetratricopeptide repeat domain"/>
    <property type="match status" value="1"/>
</dbReference>
<feature type="domain" description="RXYLT1 C-terminal" evidence="5">
    <location>
        <begin position="543"/>
        <end position="583"/>
    </location>
</feature>
<dbReference type="Proteomes" id="UP000002729">
    <property type="component" value="Unassembled WGS sequence"/>
</dbReference>
<keyword evidence="7" id="KW-1185">Reference proteome</keyword>
<protein>
    <submittedName>
        <fullName evidence="6">Uncharacterized protein</fullName>
    </submittedName>
</protein>
<feature type="domain" description="Tyrosinase copper-binding" evidence="4">
    <location>
        <begin position="864"/>
        <end position="1047"/>
    </location>
</feature>
<dbReference type="InterPro" id="IPR050767">
    <property type="entry name" value="Sel1_AlgK"/>
</dbReference>
<feature type="signal peptide" evidence="3">
    <location>
        <begin position="1"/>
        <end position="24"/>
    </location>
</feature>
<name>F0YJA6_AURAN</name>
<evidence type="ECO:0000256" key="3">
    <source>
        <dbReference type="SAM" id="SignalP"/>
    </source>
</evidence>
<dbReference type="EMBL" id="GL833147">
    <property type="protein sequence ID" value="EGB04756.1"/>
    <property type="molecule type" value="Genomic_DNA"/>
</dbReference>
<evidence type="ECO:0000256" key="2">
    <source>
        <dbReference type="SAM" id="MobiDB-lite"/>
    </source>
</evidence>
<feature type="region of interest" description="Disordered" evidence="2">
    <location>
        <begin position="1303"/>
        <end position="1323"/>
    </location>
</feature>
<dbReference type="Pfam" id="PF08238">
    <property type="entry name" value="Sel1"/>
    <property type="match status" value="2"/>
</dbReference>
<dbReference type="Pfam" id="PF24785">
    <property type="entry name" value="RXYLT1_C"/>
    <property type="match status" value="1"/>
</dbReference>
<feature type="compositionally biased region" description="Gly residues" evidence="2">
    <location>
        <begin position="1336"/>
        <end position="1347"/>
    </location>
</feature>
<dbReference type="InParanoid" id="F0YJA6"/>
<dbReference type="GO" id="GO:0016491">
    <property type="term" value="F:oxidoreductase activity"/>
    <property type="evidence" value="ECO:0007669"/>
    <property type="project" value="InterPro"/>
</dbReference>
<evidence type="ECO:0000256" key="1">
    <source>
        <dbReference type="ARBA" id="ARBA00038101"/>
    </source>
</evidence>
<sequence length="1760" mass="187742">MRPCTVALLPALAAAHSIARLSRAAIDACRGLDCWPEPEDAALACFHAIAALDDDDDDTTCPVPPQGEFAFAPDVAFDDRFAVAEPLARAGDGAAMQTVGLLRYYGVGGPPKDDRASARWHAAAAARGNCDGLAVLGGCVRRGVGADRLEDAGVSLVEAAAAAGSPVGLCKLGVLYTDGDSGLPRDATRAYDLFDRAAASGSALGLFNHGWALVHGVGAPRDVDRGLAQWAAAARLAPDDGAEEASFFLWAERGRMDREQRARYRPDACLRLAASLGFEHAVDELAAGTRVMATAKLLTTLLVAATAQRDCACDPSLGLACAEARIAPWERDWRDLRCDLRCCAEAATRALGWDVAAKGQADPYGALVGGRSLRPFCDGELGWDRKRRAYAYRPLSPPPPNRAAVVVYFRGIGPGSRETRDARSPLLAAEAAARALNRSAALLIVAGDATFPPPGTAPVAGVDVWAANPGPGATALPLGVSAGPNARYARVVDGLLAAPAPRLADRPRRLLCRGYRVDDARAAALARVGEFFEGCGPGRLDRDAYFAALRESRFVLCPRGFGDATFRFYEALLAGAVPVVDTAGDQGLAALYADFPVVELASFDELSPAAAADGAPAAPGGGARRRGLVAGACAAAVVVLASAWRGSAAAPLGSASLAAVAAAAAADADDDHPNAGEAPGVIMAYNAYQLRGDDFAGEGYPFVARGAVVEPHRETVLYAKHLGVASAHAWTLAGPGGEALLKTQSAERLDGGAAGVQLALRHTFTQLGVHTARLAVSGDGAGARELLATGVPGVHGRSNSSLLTNASSAHKAYERELLSTYVRRNIYTTSRGDRDRFLDSFVNLQAMSDAEAQTWGPDCHPLSYFLSIHLEMAAGRVSDKFHDGMGFLTQHASLTNEFELALQALDPTVTIPYWDYTREGEAVFEADTLAAAWDTELWNDTWFGSSGGPLHTVTTGRFAYQVIGSAGNASLTSNPYGLLRAPWNVNKSPFVSRLHKFCNYSMGYSIWPRCETHWNLTFSASYDSFYDWIWQAGYAPHGPVHYYIGGYTNCGDLLDELEYVAGADSRGAIESFARMMVVLPKQLYRAFMTNSPTCAMDVPQEECHMICTQSMKKPGMVDDFMRVVTEVAEGLSGTGIPVDYKWLQTMNESQAEHLANVFCTTPFSPGEQIEAASPVDVSFWPIHPTVERLLQYKRLVHDFTDVTWNNPGEIDGETTWYCQEGITVYAANLHGETDNCKGHHATDMTLFKSRVKTEQGFDRQFLSNIELLYAISPETYRMGYIYDNFKWDHCADKGWDFPKPSWSAAGPQSLSRPSAASTSSSAEGVRWRLESGGGFGGAETAGSGAGRSGALRRAASPGGGAPRSTPGRHTGARPPSAKVVNKTTASVMAFISRSKAVPPPIGSFLVQLHGTSPLLPFLFETMRLPIIALLGSANAFGNVTRRLDALPRPVAVAAVGPAPKAVILFTHLRRCGGSFVEDAVLKPHVAAAKLGKPLLCKEGELARHARLAPAARDRFARDLAAAPLVWRHCPYGVHALAAPARPYVYVTMLRRPFARLASWFAYCDAYSKDKCHTAPYRARGPGSRMLAFYDARRRKYAAVPPAKIEAARNAPVAKLATFHPNWLELAGGAFHDHPVPLPPAALDAALEHAATEYAFVGTLERQAESLCVLGALLGARVAPARGDKHKGPTTHTKASDLPADFVDAFAAYRAGQESEIPNFKGSFLGRFPLAAYAKLDDALYARADELLAAHVARFPACAPP</sequence>
<organism evidence="7">
    <name type="scientific">Aureococcus anophagefferens</name>
    <name type="common">Harmful bloom alga</name>
    <dbReference type="NCBI Taxonomy" id="44056"/>
    <lineage>
        <taxon>Eukaryota</taxon>
        <taxon>Sar</taxon>
        <taxon>Stramenopiles</taxon>
        <taxon>Ochrophyta</taxon>
        <taxon>Pelagophyceae</taxon>
        <taxon>Pelagomonadales</taxon>
        <taxon>Pelagomonadaceae</taxon>
        <taxon>Aureococcus</taxon>
    </lineage>
</organism>
<dbReference type="InterPro" id="IPR002227">
    <property type="entry name" value="Tyrosinase_Cu-bd"/>
</dbReference>
<keyword evidence="3" id="KW-0732">Signal</keyword>
<dbReference type="KEGG" id="aaf:AURANDRAFT_72431"/>
<dbReference type="Gene3D" id="3.40.50.300">
    <property type="entry name" value="P-loop containing nucleotide triphosphate hydrolases"/>
    <property type="match status" value="1"/>
</dbReference>
<comment type="similarity">
    <text evidence="1">Belongs to the sel-1 family.</text>
</comment>
<evidence type="ECO:0000313" key="7">
    <source>
        <dbReference type="Proteomes" id="UP000002729"/>
    </source>
</evidence>
<feature type="compositionally biased region" description="Low complexity" evidence="2">
    <location>
        <begin position="1348"/>
        <end position="1368"/>
    </location>
</feature>
<dbReference type="PANTHER" id="PTHR11102">
    <property type="entry name" value="SEL-1-LIKE PROTEIN"/>
    <property type="match status" value="1"/>
</dbReference>
<dbReference type="SUPFAM" id="SSF81901">
    <property type="entry name" value="HCP-like"/>
    <property type="match status" value="1"/>
</dbReference>
<feature type="chain" id="PRO_5003261705" evidence="3">
    <location>
        <begin position="25"/>
        <end position="1760"/>
    </location>
</feature>
<reference evidence="6 7" key="1">
    <citation type="journal article" date="2011" name="Proc. Natl. Acad. Sci. U.S.A.">
        <title>Niche of harmful alga Aureococcus anophagefferens revealed through ecogenomics.</title>
        <authorList>
            <person name="Gobler C.J."/>
            <person name="Berry D.L."/>
            <person name="Dyhrman S.T."/>
            <person name="Wilhelm S.W."/>
            <person name="Salamov A."/>
            <person name="Lobanov A.V."/>
            <person name="Zhang Y."/>
            <person name="Collier J.L."/>
            <person name="Wurch L.L."/>
            <person name="Kustka A.B."/>
            <person name="Dill B.D."/>
            <person name="Shah M."/>
            <person name="VerBerkmoes N.C."/>
            <person name="Kuo A."/>
            <person name="Terry A."/>
            <person name="Pangilinan J."/>
            <person name="Lindquist E.A."/>
            <person name="Lucas S."/>
            <person name="Paulsen I.T."/>
            <person name="Hattenrath-Lehmann T.K."/>
            <person name="Talmage S.C."/>
            <person name="Walker E.A."/>
            <person name="Koch F."/>
            <person name="Burson A.M."/>
            <person name="Marcoval M.A."/>
            <person name="Tang Y.Z."/>
            <person name="Lecleir G.R."/>
            <person name="Coyne K.J."/>
            <person name="Berg G.M."/>
            <person name="Bertrand E.M."/>
            <person name="Saito M.A."/>
            <person name="Gladyshev V.N."/>
            <person name="Grigoriev I.V."/>
        </authorList>
    </citation>
    <scope>NUCLEOTIDE SEQUENCE [LARGE SCALE GENOMIC DNA]</scope>
    <source>
        <strain evidence="7">CCMP 1984</strain>
    </source>
</reference>
<dbReference type="eggNOG" id="KOG1550">
    <property type="taxonomic scope" value="Eukaryota"/>
</dbReference>
<evidence type="ECO:0000259" key="5">
    <source>
        <dbReference type="Pfam" id="PF24785"/>
    </source>
</evidence>
<dbReference type="RefSeq" id="XP_009040493.1">
    <property type="nucleotide sequence ID" value="XM_009042245.1"/>
</dbReference>
<feature type="compositionally biased region" description="Low complexity" evidence="2">
    <location>
        <begin position="1309"/>
        <end position="1322"/>
    </location>
</feature>
<dbReference type="InterPro" id="IPR008922">
    <property type="entry name" value="Di-copper_centre_dom_sf"/>
</dbReference>
<dbReference type="InterPro" id="IPR006597">
    <property type="entry name" value="Sel1-like"/>
</dbReference>
<dbReference type="SUPFAM" id="SSF48056">
    <property type="entry name" value="Di-copper centre-containing domain"/>
    <property type="match status" value="1"/>
</dbReference>
<gene>
    <name evidence="6" type="ORF">AURANDRAFT_72431</name>
</gene>
<dbReference type="InterPro" id="IPR011990">
    <property type="entry name" value="TPR-like_helical_dom_sf"/>
</dbReference>